<dbReference type="RefSeq" id="WP_146571655.1">
    <property type="nucleotide sequence ID" value="NZ_SJPH01000002.1"/>
</dbReference>
<feature type="signal peptide" evidence="1">
    <location>
        <begin position="1"/>
        <end position="29"/>
    </location>
</feature>
<organism evidence="3 4">
    <name type="scientific">Botrimarina hoheduenensis</name>
    <dbReference type="NCBI Taxonomy" id="2528000"/>
    <lineage>
        <taxon>Bacteria</taxon>
        <taxon>Pseudomonadati</taxon>
        <taxon>Planctomycetota</taxon>
        <taxon>Planctomycetia</taxon>
        <taxon>Pirellulales</taxon>
        <taxon>Lacipirellulaceae</taxon>
        <taxon>Botrimarina</taxon>
    </lineage>
</organism>
<dbReference type="AlphaFoldDB" id="A0A5C5W9B1"/>
<reference evidence="3 4" key="1">
    <citation type="submission" date="2019-02" db="EMBL/GenBank/DDBJ databases">
        <title>Deep-cultivation of Planctomycetes and their phenomic and genomic characterization uncovers novel biology.</title>
        <authorList>
            <person name="Wiegand S."/>
            <person name="Jogler M."/>
            <person name="Boedeker C."/>
            <person name="Pinto D."/>
            <person name="Vollmers J."/>
            <person name="Rivas-Marin E."/>
            <person name="Kohn T."/>
            <person name="Peeters S.H."/>
            <person name="Heuer A."/>
            <person name="Rast P."/>
            <person name="Oberbeckmann S."/>
            <person name="Bunk B."/>
            <person name="Jeske O."/>
            <person name="Meyerdierks A."/>
            <person name="Storesund J.E."/>
            <person name="Kallscheuer N."/>
            <person name="Luecker S."/>
            <person name="Lage O.M."/>
            <person name="Pohl T."/>
            <person name="Merkel B.J."/>
            <person name="Hornburger P."/>
            <person name="Mueller R.-W."/>
            <person name="Bruemmer F."/>
            <person name="Labrenz M."/>
            <person name="Spormann A.M."/>
            <person name="Op Den Camp H."/>
            <person name="Overmann J."/>
            <person name="Amann R."/>
            <person name="Jetten M.S.M."/>
            <person name="Mascher T."/>
            <person name="Medema M.H."/>
            <person name="Devos D.P."/>
            <person name="Kaster A.-K."/>
            <person name="Ovreas L."/>
            <person name="Rohde M."/>
            <person name="Galperin M.Y."/>
            <person name="Jogler C."/>
        </authorList>
    </citation>
    <scope>NUCLEOTIDE SEQUENCE [LARGE SCALE GENOMIC DNA]</scope>
    <source>
        <strain evidence="3 4">Pla111</strain>
    </source>
</reference>
<evidence type="ECO:0000259" key="2">
    <source>
        <dbReference type="Pfam" id="PF06439"/>
    </source>
</evidence>
<gene>
    <name evidence="3" type="ORF">Pla111_08160</name>
</gene>
<dbReference type="Proteomes" id="UP000318995">
    <property type="component" value="Unassembled WGS sequence"/>
</dbReference>
<keyword evidence="4" id="KW-1185">Reference proteome</keyword>
<proteinExistence type="predicted"/>
<dbReference type="OrthoDB" id="266976at2"/>
<accession>A0A5C5W9B1</accession>
<feature type="chain" id="PRO_5022865461" description="3-keto-alpha-glucoside-1,2-lyase/3-keto-2-hydroxy-glucal hydratase domain-containing protein" evidence="1">
    <location>
        <begin position="30"/>
        <end position="220"/>
    </location>
</feature>
<evidence type="ECO:0000256" key="1">
    <source>
        <dbReference type="SAM" id="SignalP"/>
    </source>
</evidence>
<comment type="caution">
    <text evidence="3">The sequence shown here is derived from an EMBL/GenBank/DDBJ whole genome shotgun (WGS) entry which is preliminary data.</text>
</comment>
<dbReference type="InterPro" id="IPR010496">
    <property type="entry name" value="AL/BT2_dom"/>
</dbReference>
<protein>
    <recommendedName>
        <fullName evidence="2">3-keto-alpha-glucoside-1,2-lyase/3-keto-2-hydroxy-glucal hydratase domain-containing protein</fullName>
    </recommendedName>
</protein>
<dbReference type="EMBL" id="SJPH01000002">
    <property type="protein sequence ID" value="TWT47204.1"/>
    <property type="molecule type" value="Genomic_DNA"/>
</dbReference>
<dbReference type="PROSITE" id="PS51257">
    <property type="entry name" value="PROKAR_LIPOPROTEIN"/>
    <property type="match status" value="1"/>
</dbReference>
<dbReference type="Pfam" id="PF06439">
    <property type="entry name" value="3keto-disac_hyd"/>
    <property type="match status" value="1"/>
</dbReference>
<feature type="domain" description="3-keto-alpha-glucoside-1,2-lyase/3-keto-2-hydroxy-glucal hydratase" evidence="2">
    <location>
        <begin position="32"/>
        <end position="216"/>
    </location>
</feature>
<name>A0A5C5W9B1_9BACT</name>
<sequence precursor="true">MHLSTRLKASPSIVAFVLYASAVSCGAIAEQPIPLFDGKTLQGWQGDLEGWEVVEGSLALIPGQYARIYTSGQYSDFALTFEFRLTAGANNGVALRASGDGDPAYVAMESQILDDTDPSYSKLEPYQYHGSIYGVAPAIRGALKPVGQWNVQTIRCDGPQIAVVLNGSTIVDIDLRTVAPSGVTADGKPHPGLERKSGKIGFLGHADRVFFRSITVTPLD</sequence>
<dbReference type="Gene3D" id="2.60.120.560">
    <property type="entry name" value="Exo-inulinase, domain 1"/>
    <property type="match status" value="1"/>
</dbReference>
<evidence type="ECO:0000313" key="4">
    <source>
        <dbReference type="Proteomes" id="UP000318995"/>
    </source>
</evidence>
<dbReference type="GO" id="GO:0016787">
    <property type="term" value="F:hydrolase activity"/>
    <property type="evidence" value="ECO:0007669"/>
    <property type="project" value="InterPro"/>
</dbReference>
<evidence type="ECO:0000313" key="3">
    <source>
        <dbReference type="EMBL" id="TWT47204.1"/>
    </source>
</evidence>
<keyword evidence="1" id="KW-0732">Signal</keyword>